<gene>
    <name evidence="9" type="ORF">SAMN04488053_10359</name>
</gene>
<evidence type="ECO:0000313" key="10">
    <source>
        <dbReference type="Proteomes" id="UP000198778"/>
    </source>
</evidence>
<dbReference type="InterPro" id="IPR008254">
    <property type="entry name" value="Flavodoxin/NO_synth"/>
</dbReference>
<evidence type="ECO:0000313" key="9">
    <source>
        <dbReference type="EMBL" id="SDN72784.1"/>
    </source>
</evidence>
<evidence type="ECO:0000256" key="4">
    <source>
        <dbReference type="ARBA" id="ARBA00022448"/>
    </source>
</evidence>
<dbReference type="Proteomes" id="UP000198778">
    <property type="component" value="Unassembled WGS sequence"/>
</dbReference>
<dbReference type="Pfam" id="PF00258">
    <property type="entry name" value="Flavodoxin_1"/>
    <property type="match status" value="1"/>
</dbReference>
<evidence type="ECO:0000256" key="1">
    <source>
        <dbReference type="ARBA" id="ARBA00001917"/>
    </source>
</evidence>
<dbReference type="GO" id="GO:0009055">
    <property type="term" value="F:electron transfer activity"/>
    <property type="evidence" value="ECO:0007669"/>
    <property type="project" value="InterPro"/>
</dbReference>
<dbReference type="Gene3D" id="3.40.50.360">
    <property type="match status" value="1"/>
</dbReference>
<keyword evidence="4" id="KW-0813">Transport</keyword>
<dbReference type="RefSeq" id="WP_090841948.1">
    <property type="nucleotide sequence ID" value="NZ_FNIL01000003.1"/>
</dbReference>
<feature type="domain" description="Flavodoxin-like" evidence="8">
    <location>
        <begin position="2"/>
        <end position="139"/>
    </location>
</feature>
<keyword evidence="6" id="KW-0288">FMN</keyword>
<dbReference type="PANTHER" id="PTHR42809">
    <property type="entry name" value="FLAVODOXIN 2"/>
    <property type="match status" value="1"/>
</dbReference>
<proteinExistence type="inferred from homology"/>
<dbReference type="GO" id="GO:0010181">
    <property type="term" value="F:FMN binding"/>
    <property type="evidence" value="ECO:0007669"/>
    <property type="project" value="InterPro"/>
</dbReference>
<keyword evidence="10" id="KW-1185">Reference proteome</keyword>
<dbReference type="PANTHER" id="PTHR42809:SF1">
    <property type="entry name" value="FLAVODOXIN 1"/>
    <property type="match status" value="1"/>
</dbReference>
<name>A0A1H0DRK0_9BACI</name>
<accession>A0A1H0DRK0</accession>
<comment type="cofactor">
    <cofactor evidence="1">
        <name>FMN</name>
        <dbReference type="ChEBI" id="CHEBI:58210"/>
    </cofactor>
</comment>
<dbReference type="PROSITE" id="PS00201">
    <property type="entry name" value="FLAVODOXIN"/>
    <property type="match status" value="1"/>
</dbReference>
<dbReference type="InterPro" id="IPR050619">
    <property type="entry name" value="Flavodoxin"/>
</dbReference>
<protein>
    <submittedName>
        <fullName evidence="9">Flavodoxin I</fullName>
    </submittedName>
</protein>
<dbReference type="OrthoDB" id="9790745at2"/>
<dbReference type="InterPro" id="IPR001226">
    <property type="entry name" value="Flavodoxin_CS"/>
</dbReference>
<comment type="function">
    <text evidence="2">Low-potential electron donor to a number of redox enzymes.</text>
</comment>
<dbReference type="GO" id="GO:0016651">
    <property type="term" value="F:oxidoreductase activity, acting on NAD(P)H"/>
    <property type="evidence" value="ECO:0007669"/>
    <property type="project" value="UniProtKB-ARBA"/>
</dbReference>
<evidence type="ECO:0000256" key="5">
    <source>
        <dbReference type="ARBA" id="ARBA00022630"/>
    </source>
</evidence>
<dbReference type="STRING" id="745820.SAMN04488053_10359"/>
<dbReference type="SUPFAM" id="SSF52218">
    <property type="entry name" value="Flavoproteins"/>
    <property type="match status" value="1"/>
</dbReference>
<keyword evidence="5" id="KW-0285">Flavoprotein</keyword>
<dbReference type="EMBL" id="FNIL01000003">
    <property type="protein sequence ID" value="SDN72784.1"/>
    <property type="molecule type" value="Genomic_DNA"/>
</dbReference>
<sequence>MIALVYHSSTGNTSTLADWIEGELQEEAVPVVKYSLENFPLELIPELDGLILGTYTWGSGDLPKQLYSITEAVKKDASSTMVTAAFGTGDSFYPHFCGAVDKLKELFYVHTDLAVTLKVELLPQEADRERCRKFAGLVKKRLHMQSRLHPAGNY</sequence>
<evidence type="ECO:0000256" key="3">
    <source>
        <dbReference type="ARBA" id="ARBA00005267"/>
    </source>
</evidence>
<dbReference type="PROSITE" id="PS50902">
    <property type="entry name" value="FLAVODOXIN_LIKE"/>
    <property type="match status" value="1"/>
</dbReference>
<comment type="similarity">
    <text evidence="3">Belongs to the flavodoxin family.</text>
</comment>
<dbReference type="AlphaFoldDB" id="A0A1H0DRK0"/>
<organism evidence="9 10">
    <name type="scientific">Alkalicoccus daliensis</name>
    <dbReference type="NCBI Taxonomy" id="745820"/>
    <lineage>
        <taxon>Bacteria</taxon>
        <taxon>Bacillati</taxon>
        <taxon>Bacillota</taxon>
        <taxon>Bacilli</taxon>
        <taxon>Bacillales</taxon>
        <taxon>Bacillaceae</taxon>
        <taxon>Alkalicoccus</taxon>
    </lineage>
</organism>
<evidence type="ECO:0000256" key="2">
    <source>
        <dbReference type="ARBA" id="ARBA00003297"/>
    </source>
</evidence>
<keyword evidence="7" id="KW-0249">Electron transport</keyword>
<reference evidence="10" key="1">
    <citation type="submission" date="2016-10" db="EMBL/GenBank/DDBJ databases">
        <authorList>
            <person name="Varghese N."/>
            <person name="Submissions S."/>
        </authorList>
    </citation>
    <scope>NUCLEOTIDE SEQUENCE [LARGE SCALE GENOMIC DNA]</scope>
    <source>
        <strain evidence="10">CGMCC 1.10369</strain>
    </source>
</reference>
<evidence type="ECO:0000256" key="7">
    <source>
        <dbReference type="ARBA" id="ARBA00022982"/>
    </source>
</evidence>
<evidence type="ECO:0000259" key="8">
    <source>
        <dbReference type="PROSITE" id="PS50902"/>
    </source>
</evidence>
<dbReference type="InterPro" id="IPR029039">
    <property type="entry name" value="Flavoprotein-like_sf"/>
</dbReference>
<evidence type="ECO:0000256" key="6">
    <source>
        <dbReference type="ARBA" id="ARBA00022643"/>
    </source>
</evidence>